<evidence type="ECO:0000313" key="1">
    <source>
        <dbReference type="EMBL" id="PWN53339.1"/>
    </source>
</evidence>
<gene>
    <name evidence="1" type="ORF">IE53DRAFT_384183</name>
</gene>
<dbReference type="EMBL" id="KZ819730">
    <property type="protein sequence ID" value="PWN53339.1"/>
    <property type="molecule type" value="Genomic_DNA"/>
</dbReference>
<protein>
    <submittedName>
        <fullName evidence="1">Peptidyl-tRNA hydrolase II</fullName>
    </submittedName>
</protein>
<dbReference type="Proteomes" id="UP000245626">
    <property type="component" value="Unassembled WGS sequence"/>
</dbReference>
<keyword evidence="1" id="KW-0378">Hydrolase</keyword>
<proteinExistence type="predicted"/>
<accession>A0ACD0P5K9</accession>
<evidence type="ECO:0000313" key="2">
    <source>
        <dbReference type="Proteomes" id="UP000245626"/>
    </source>
</evidence>
<sequence>MAASVSSHLAVAILSATVGYWLGMGKSLLSYGPVSRKEESSDEEEGSEDEGDLSDPKVDLGSRREECKMVLVVRTDLKMEKGKIAAQCGHATLATYKSALKKHPSLVKQWETFGQAKVALKCPNEELMLQIEDQARKRGLAARSIIDAGRTQIAPNTRTVLGIGPAPKSIIDEITGDLKLL</sequence>
<keyword evidence="2" id="KW-1185">Reference proteome</keyword>
<name>A0ACD0P5K9_9BASI</name>
<organism evidence="1 2">
    <name type="scientific">Violaceomyces palustris</name>
    <dbReference type="NCBI Taxonomy" id="1673888"/>
    <lineage>
        <taxon>Eukaryota</taxon>
        <taxon>Fungi</taxon>
        <taxon>Dikarya</taxon>
        <taxon>Basidiomycota</taxon>
        <taxon>Ustilaginomycotina</taxon>
        <taxon>Ustilaginomycetes</taxon>
        <taxon>Violaceomycetales</taxon>
        <taxon>Violaceomycetaceae</taxon>
        <taxon>Violaceomyces</taxon>
    </lineage>
</organism>
<reference evidence="1 2" key="1">
    <citation type="journal article" date="2018" name="Mol. Biol. Evol.">
        <title>Broad Genomic Sampling Reveals a Smut Pathogenic Ancestry of the Fungal Clade Ustilaginomycotina.</title>
        <authorList>
            <person name="Kijpornyongpan T."/>
            <person name="Mondo S.J."/>
            <person name="Barry K."/>
            <person name="Sandor L."/>
            <person name="Lee J."/>
            <person name="Lipzen A."/>
            <person name="Pangilinan J."/>
            <person name="LaButti K."/>
            <person name="Hainaut M."/>
            <person name="Henrissat B."/>
            <person name="Grigoriev I.V."/>
            <person name="Spatafora J.W."/>
            <person name="Aime M.C."/>
        </authorList>
    </citation>
    <scope>NUCLEOTIDE SEQUENCE [LARGE SCALE GENOMIC DNA]</scope>
    <source>
        <strain evidence="1 2">SA 807</strain>
    </source>
</reference>